<dbReference type="Proteomes" id="UP001168613">
    <property type="component" value="Unassembled WGS sequence"/>
</dbReference>
<evidence type="ECO:0000256" key="9">
    <source>
        <dbReference type="ARBA" id="ARBA00022737"/>
    </source>
</evidence>
<protein>
    <recommendedName>
        <fullName evidence="7">Copper-containing nitrite reductase</fullName>
        <ecNumber evidence="6">1.7.2.1</ecNumber>
    </recommendedName>
</protein>
<comment type="subunit">
    <text evidence="5">Homotrimer.</text>
</comment>
<comment type="cofactor">
    <cofactor evidence="1">
        <name>Cu(+)</name>
        <dbReference type="ChEBI" id="CHEBI:49552"/>
    </cofactor>
</comment>
<evidence type="ECO:0000256" key="4">
    <source>
        <dbReference type="ARBA" id="ARBA00010609"/>
    </source>
</evidence>
<feature type="domain" description="Plastocyanin-like" evidence="14">
    <location>
        <begin position="387"/>
        <end position="500"/>
    </location>
</feature>
<proteinExistence type="inferred from homology"/>
<dbReference type="InterPro" id="IPR011707">
    <property type="entry name" value="Cu-oxidase-like_N"/>
</dbReference>
<keyword evidence="9" id="KW-0677">Repeat</keyword>
<keyword evidence="11" id="KW-0186">Copper</keyword>
<feature type="signal peptide" evidence="13">
    <location>
        <begin position="1"/>
        <end position="25"/>
    </location>
</feature>
<keyword evidence="8" id="KW-0479">Metal-binding</keyword>
<comment type="subcellular location">
    <subcellularLocation>
        <location evidence="3">Periplasm</location>
    </subcellularLocation>
</comment>
<evidence type="ECO:0000259" key="15">
    <source>
        <dbReference type="Pfam" id="PF07732"/>
    </source>
</evidence>
<dbReference type="PANTHER" id="PTHR11709">
    <property type="entry name" value="MULTI-COPPER OXIDASE"/>
    <property type="match status" value="1"/>
</dbReference>
<evidence type="ECO:0000256" key="11">
    <source>
        <dbReference type="ARBA" id="ARBA00023008"/>
    </source>
</evidence>
<evidence type="ECO:0000256" key="6">
    <source>
        <dbReference type="ARBA" id="ARBA00011882"/>
    </source>
</evidence>
<evidence type="ECO:0000256" key="2">
    <source>
        <dbReference type="ARBA" id="ARBA00001973"/>
    </source>
</evidence>
<evidence type="ECO:0000313" key="17">
    <source>
        <dbReference type="Proteomes" id="UP001168613"/>
    </source>
</evidence>
<evidence type="ECO:0000259" key="14">
    <source>
        <dbReference type="Pfam" id="PF07731"/>
    </source>
</evidence>
<dbReference type="PANTHER" id="PTHR11709:SF2">
    <property type="entry name" value="MULTICOPPER OXIDASE LPR1"/>
    <property type="match status" value="1"/>
</dbReference>
<dbReference type="InterPro" id="IPR045087">
    <property type="entry name" value="Cu-oxidase_fam"/>
</dbReference>
<evidence type="ECO:0000256" key="12">
    <source>
        <dbReference type="ARBA" id="ARBA00049340"/>
    </source>
</evidence>
<evidence type="ECO:0000256" key="7">
    <source>
        <dbReference type="ARBA" id="ARBA00017290"/>
    </source>
</evidence>
<dbReference type="Gene3D" id="2.60.40.420">
    <property type="entry name" value="Cupredoxins - blue copper proteins"/>
    <property type="match status" value="3"/>
</dbReference>
<comment type="cofactor">
    <cofactor evidence="2">
        <name>Cu(2+)</name>
        <dbReference type="ChEBI" id="CHEBI:29036"/>
    </cofactor>
</comment>
<dbReference type="PROSITE" id="PS00080">
    <property type="entry name" value="MULTICOPPER_OXIDASE2"/>
    <property type="match status" value="1"/>
</dbReference>
<organism evidence="16 17">
    <name type="scientific">Alcaligenes endophyticus</name>
    <dbReference type="NCBI Taxonomy" id="1929088"/>
    <lineage>
        <taxon>Bacteria</taxon>
        <taxon>Pseudomonadati</taxon>
        <taxon>Pseudomonadota</taxon>
        <taxon>Betaproteobacteria</taxon>
        <taxon>Burkholderiales</taxon>
        <taxon>Alcaligenaceae</taxon>
        <taxon>Alcaligenes</taxon>
    </lineage>
</organism>
<keyword evidence="13" id="KW-0732">Signal</keyword>
<feature type="domain" description="Plastocyanin-like" evidence="15">
    <location>
        <begin position="93"/>
        <end position="197"/>
    </location>
</feature>
<dbReference type="EMBL" id="JAJHNU010000007">
    <property type="protein sequence ID" value="MDN4122873.1"/>
    <property type="molecule type" value="Genomic_DNA"/>
</dbReference>
<dbReference type="PRINTS" id="PR00695">
    <property type="entry name" value="CUNO2RDTASE"/>
</dbReference>
<evidence type="ECO:0000313" key="16">
    <source>
        <dbReference type="EMBL" id="MDN4122873.1"/>
    </source>
</evidence>
<keyword evidence="10" id="KW-0560">Oxidoreductase</keyword>
<evidence type="ECO:0000256" key="13">
    <source>
        <dbReference type="SAM" id="SignalP"/>
    </source>
</evidence>
<feature type="chain" id="PRO_5046234189" description="Copper-containing nitrite reductase" evidence="13">
    <location>
        <begin position="26"/>
        <end position="501"/>
    </location>
</feature>
<evidence type="ECO:0000256" key="10">
    <source>
        <dbReference type="ARBA" id="ARBA00023002"/>
    </source>
</evidence>
<accession>A0ABT8ENJ6</accession>
<dbReference type="EC" id="1.7.2.1" evidence="6"/>
<dbReference type="SUPFAM" id="SSF49503">
    <property type="entry name" value="Cupredoxins"/>
    <property type="match status" value="3"/>
</dbReference>
<keyword evidence="17" id="KW-1185">Reference proteome</keyword>
<dbReference type="InterPro" id="IPR008972">
    <property type="entry name" value="Cupredoxin"/>
</dbReference>
<evidence type="ECO:0000256" key="3">
    <source>
        <dbReference type="ARBA" id="ARBA00004418"/>
    </source>
</evidence>
<dbReference type="Pfam" id="PF07731">
    <property type="entry name" value="Cu-oxidase_2"/>
    <property type="match status" value="1"/>
</dbReference>
<dbReference type="InterPro" id="IPR001287">
    <property type="entry name" value="NO2-reductase_Cu"/>
</dbReference>
<dbReference type="RefSeq" id="WP_266125193.1">
    <property type="nucleotide sequence ID" value="NZ_JAJHNU010000007.1"/>
</dbReference>
<dbReference type="InterPro" id="IPR011706">
    <property type="entry name" value="Cu-oxidase_C"/>
</dbReference>
<evidence type="ECO:0000256" key="5">
    <source>
        <dbReference type="ARBA" id="ARBA00011233"/>
    </source>
</evidence>
<comment type="similarity">
    <text evidence="4">Belongs to the multicopper oxidase family.</text>
</comment>
<dbReference type="InterPro" id="IPR002355">
    <property type="entry name" value="Cu_oxidase_Cu_BS"/>
</dbReference>
<name>A0ABT8ENJ6_9BURK</name>
<reference evidence="16" key="1">
    <citation type="submission" date="2021-11" db="EMBL/GenBank/DDBJ databases">
        <title>Draft genome sequence of Alcaligenes endophyticus type strain CCUG 75668T.</title>
        <authorList>
            <person name="Salva-Serra F."/>
            <person name="Duran R.E."/>
            <person name="Seeger M."/>
            <person name="Moore E.R.B."/>
            <person name="Jaen-Luchoro D."/>
        </authorList>
    </citation>
    <scope>NUCLEOTIDE SEQUENCE</scope>
    <source>
        <strain evidence="16">CCUG 75668</strain>
    </source>
</reference>
<sequence>MKRRQILTLSALALALPYRSLFAQAHHGMQHRNMDMSGHHSGSNSGLLALGALPHGERLRPLEKLQNESTQAGRFTARLSAQTQGIKLAKPYVSQMYTYNGNAPGPLIEVYEGDTVDILFYNQLPEATTVHWHGLPVPPDQDGNPQDPVAPGEQRHYRFTLPEGSAGTYWYHPHPHGQTAMQVARGLAGTLIVHSRTDPLAEMPEQHWMISDLRLDEQAQIPPNTMLDWMNGREGQFILINGQYQPSTSLAPNTRLRIWNSCSARYLRLQVDGCQWVLLGTDGGLLESARPPSDELLLVPGQRVEALLISEQDRATTLRALYYDRHKMMVEERPQDYVLAHVQVPKQGNNFVPARLRDTIHLGQPTAKKKVTFSEMDMSHDDHDMSMSMLQSMFMINGKVYNMDRIDLQSKLGEVELWQVFNDSHMDHPFHLHGTQFIVTEREQAGQRLTEPYPAWRDTINLQPYETVYFLVKQDQPGIRMFHCHILEHEDLGMMANLLVS</sequence>
<evidence type="ECO:0000256" key="8">
    <source>
        <dbReference type="ARBA" id="ARBA00022723"/>
    </source>
</evidence>
<comment type="caution">
    <text evidence="16">The sequence shown here is derived from an EMBL/GenBank/DDBJ whole genome shotgun (WGS) entry which is preliminary data.</text>
</comment>
<gene>
    <name evidence="16" type="ORF">LMS43_16410</name>
</gene>
<evidence type="ECO:0000256" key="1">
    <source>
        <dbReference type="ARBA" id="ARBA00001960"/>
    </source>
</evidence>
<dbReference type="Pfam" id="PF07732">
    <property type="entry name" value="Cu-oxidase_3"/>
    <property type="match status" value="1"/>
</dbReference>
<comment type="catalytic activity">
    <reaction evidence="12">
        <text>nitric oxide + Fe(III)-[cytochrome c] + H2O = Fe(II)-[cytochrome c] + nitrite + 2 H(+)</text>
        <dbReference type="Rhea" id="RHEA:15233"/>
        <dbReference type="Rhea" id="RHEA-COMP:10350"/>
        <dbReference type="Rhea" id="RHEA-COMP:14399"/>
        <dbReference type="ChEBI" id="CHEBI:15377"/>
        <dbReference type="ChEBI" id="CHEBI:15378"/>
        <dbReference type="ChEBI" id="CHEBI:16301"/>
        <dbReference type="ChEBI" id="CHEBI:16480"/>
        <dbReference type="ChEBI" id="CHEBI:29033"/>
        <dbReference type="ChEBI" id="CHEBI:29034"/>
        <dbReference type="EC" id="1.7.2.1"/>
    </reaction>
</comment>
<dbReference type="CDD" id="cd13881">
    <property type="entry name" value="CuRO_2_McoC_like"/>
    <property type="match status" value="1"/>
</dbReference>